<name>A0ACB9AVF1_9ASTR</name>
<evidence type="ECO:0000313" key="1">
    <source>
        <dbReference type="EMBL" id="KAI3714137.1"/>
    </source>
</evidence>
<accession>A0ACB9AVF1</accession>
<dbReference type="Proteomes" id="UP001056120">
    <property type="component" value="Linkage Group LG24"/>
</dbReference>
<reference evidence="2" key="1">
    <citation type="journal article" date="2022" name="Mol. Ecol. Resour.">
        <title>The genomes of chicory, endive, great burdock and yacon provide insights into Asteraceae palaeo-polyploidization history and plant inulin production.</title>
        <authorList>
            <person name="Fan W."/>
            <person name="Wang S."/>
            <person name="Wang H."/>
            <person name="Wang A."/>
            <person name="Jiang F."/>
            <person name="Liu H."/>
            <person name="Zhao H."/>
            <person name="Xu D."/>
            <person name="Zhang Y."/>
        </authorList>
    </citation>
    <scope>NUCLEOTIDE SEQUENCE [LARGE SCALE GENOMIC DNA]</scope>
    <source>
        <strain evidence="2">cv. Yunnan</strain>
    </source>
</reference>
<evidence type="ECO:0000313" key="2">
    <source>
        <dbReference type="Proteomes" id="UP001056120"/>
    </source>
</evidence>
<organism evidence="1 2">
    <name type="scientific">Smallanthus sonchifolius</name>
    <dbReference type="NCBI Taxonomy" id="185202"/>
    <lineage>
        <taxon>Eukaryota</taxon>
        <taxon>Viridiplantae</taxon>
        <taxon>Streptophyta</taxon>
        <taxon>Embryophyta</taxon>
        <taxon>Tracheophyta</taxon>
        <taxon>Spermatophyta</taxon>
        <taxon>Magnoliopsida</taxon>
        <taxon>eudicotyledons</taxon>
        <taxon>Gunneridae</taxon>
        <taxon>Pentapetalae</taxon>
        <taxon>asterids</taxon>
        <taxon>campanulids</taxon>
        <taxon>Asterales</taxon>
        <taxon>Asteraceae</taxon>
        <taxon>Asteroideae</taxon>
        <taxon>Heliantheae alliance</taxon>
        <taxon>Millerieae</taxon>
        <taxon>Smallanthus</taxon>
    </lineage>
</organism>
<gene>
    <name evidence="1" type="ORF">L1987_72727</name>
</gene>
<protein>
    <submittedName>
        <fullName evidence="1">Uncharacterized protein</fullName>
    </submittedName>
</protein>
<sequence>MVQWSLLRRYNRHIHRCLLKRMAEERQTTANVPMFCSYCNTKANHEIQSCTDKLIWMLLYTLMKGDATEGVKFTHHVGAVEDYSRLRRLRDDLADNDEDDTSK</sequence>
<keyword evidence="2" id="KW-1185">Reference proteome</keyword>
<reference evidence="1 2" key="2">
    <citation type="journal article" date="2022" name="Mol. Ecol. Resour.">
        <title>The genomes of chicory, endive, great burdock and yacon provide insights into Asteraceae paleo-polyploidization history and plant inulin production.</title>
        <authorList>
            <person name="Fan W."/>
            <person name="Wang S."/>
            <person name="Wang H."/>
            <person name="Wang A."/>
            <person name="Jiang F."/>
            <person name="Liu H."/>
            <person name="Zhao H."/>
            <person name="Xu D."/>
            <person name="Zhang Y."/>
        </authorList>
    </citation>
    <scope>NUCLEOTIDE SEQUENCE [LARGE SCALE GENOMIC DNA]</scope>
    <source>
        <strain evidence="2">cv. Yunnan</strain>
        <tissue evidence="1">Leaves</tissue>
    </source>
</reference>
<comment type="caution">
    <text evidence="1">The sequence shown here is derived from an EMBL/GenBank/DDBJ whole genome shotgun (WGS) entry which is preliminary data.</text>
</comment>
<proteinExistence type="predicted"/>
<dbReference type="EMBL" id="CM042041">
    <property type="protein sequence ID" value="KAI3714137.1"/>
    <property type="molecule type" value="Genomic_DNA"/>
</dbReference>